<evidence type="ECO:0000313" key="2">
    <source>
        <dbReference type="EMBL" id="KVE29427.1"/>
    </source>
</evidence>
<reference evidence="2 4" key="1">
    <citation type="submission" date="2015-11" db="EMBL/GenBank/DDBJ databases">
        <title>Expanding the genomic diversity of Burkholderia species for the development of highly accurate diagnostics.</title>
        <authorList>
            <person name="Sahl J."/>
            <person name="Keim P."/>
            <person name="Wagner D."/>
        </authorList>
    </citation>
    <scope>NUCLEOTIDE SEQUENCE [LARGE SCALE GENOMIC DNA]</scope>
    <source>
        <strain evidence="2 4">TSV85</strain>
    </source>
</reference>
<feature type="signal peptide" evidence="1">
    <location>
        <begin position="1"/>
        <end position="28"/>
    </location>
</feature>
<keyword evidence="1" id="KW-0732">Signal</keyword>
<evidence type="ECO:0000256" key="1">
    <source>
        <dbReference type="SAM" id="SignalP"/>
    </source>
</evidence>
<keyword evidence="4" id="KW-1185">Reference proteome</keyword>
<gene>
    <name evidence="3" type="ORF">BSIN_2951</name>
    <name evidence="2" type="ORF">WS67_05310</name>
</gene>
<dbReference type="AlphaFoldDB" id="A0A103E6T4"/>
<evidence type="ECO:0000313" key="3">
    <source>
        <dbReference type="EMBL" id="SMF99765.1"/>
    </source>
</evidence>
<dbReference type="RefSeq" id="WP_059514160.1">
    <property type="nucleotide sequence ID" value="NZ_CP013448.1"/>
</dbReference>
<reference evidence="3 5" key="2">
    <citation type="submission" date="2017-04" db="EMBL/GenBank/DDBJ databases">
        <authorList>
            <person name="Afonso C.L."/>
            <person name="Miller P.J."/>
            <person name="Scott M.A."/>
            <person name="Spackman E."/>
            <person name="Goraichik I."/>
            <person name="Dimitrov K.M."/>
            <person name="Suarez D.L."/>
            <person name="Swayne D.E."/>
        </authorList>
    </citation>
    <scope>NUCLEOTIDE SEQUENCE [LARGE SCALE GENOMIC DNA]</scope>
    <source>
        <strain evidence="3">LMG 28154</strain>
    </source>
</reference>
<dbReference type="EMBL" id="FXAN01000044">
    <property type="protein sequence ID" value="SMF99765.1"/>
    <property type="molecule type" value="Genomic_DNA"/>
</dbReference>
<feature type="chain" id="PRO_5015049529" evidence="1">
    <location>
        <begin position="29"/>
        <end position="128"/>
    </location>
</feature>
<dbReference type="Proteomes" id="UP000198460">
    <property type="component" value="Unassembled WGS sequence"/>
</dbReference>
<accession>A0A103E6T4</accession>
<evidence type="ECO:0000313" key="4">
    <source>
        <dbReference type="Proteomes" id="UP000062788"/>
    </source>
</evidence>
<dbReference type="EMBL" id="LOWA01000014">
    <property type="protein sequence ID" value="KVE29427.1"/>
    <property type="molecule type" value="Genomic_DNA"/>
</dbReference>
<dbReference type="Proteomes" id="UP000062788">
    <property type="component" value="Unassembled WGS sequence"/>
</dbReference>
<sequence length="128" mass="13728">MTMRASVSIFARALASAVCATAAFGAHAQNNLNFLTDTPISYFSKADTASLGKAVQKVRDEGKDGETVDWQNDGRGTKLAAKLTPSTTEQGARTCREITTVIEAKGQSMTLKPLFCKSAAGKWLLQKR</sequence>
<organism evidence="2 4">
    <name type="scientific">Burkholderia singularis</name>
    <dbReference type="NCBI Taxonomy" id="1503053"/>
    <lineage>
        <taxon>Bacteria</taxon>
        <taxon>Pseudomonadati</taxon>
        <taxon>Pseudomonadota</taxon>
        <taxon>Betaproteobacteria</taxon>
        <taxon>Burkholderiales</taxon>
        <taxon>Burkholderiaceae</taxon>
        <taxon>Burkholderia</taxon>
        <taxon>pseudomallei group</taxon>
    </lineage>
</organism>
<protein>
    <submittedName>
        <fullName evidence="3">Surface antigen</fullName>
    </submittedName>
</protein>
<dbReference type="OrthoDB" id="8775956at2"/>
<name>A0A103E6T4_9BURK</name>
<proteinExistence type="predicted"/>
<evidence type="ECO:0000313" key="5">
    <source>
        <dbReference type="Proteomes" id="UP000198460"/>
    </source>
</evidence>